<sequence>MKYGFWVVFLFVLSGCATTPVSKSSANLVSSEQILSDNFSFRTNRSATLIIKRDSGFMGSACNSRIYVDGKPVVDLGTSEYFEIYLSEGQYILSAQPNGICAGGLSEIAIDLKVGEISNYRVGMGTNGDYFIVPTAF</sequence>
<proteinExistence type="predicted"/>
<name>A0ABV4KN14_9VIBR</name>
<evidence type="ECO:0000313" key="2">
    <source>
        <dbReference type="EMBL" id="MEZ8053118.1"/>
    </source>
</evidence>
<protein>
    <recommendedName>
        <fullName evidence="4">Lipoprotein</fullName>
    </recommendedName>
</protein>
<keyword evidence="1" id="KW-0732">Signal</keyword>
<organism evidence="2 3">
    <name type="scientific">Vibrio atlanticus</name>
    <dbReference type="NCBI Taxonomy" id="693153"/>
    <lineage>
        <taxon>Bacteria</taxon>
        <taxon>Pseudomonadati</taxon>
        <taxon>Pseudomonadota</taxon>
        <taxon>Gammaproteobacteria</taxon>
        <taxon>Vibrionales</taxon>
        <taxon>Vibrionaceae</taxon>
        <taxon>Vibrio</taxon>
    </lineage>
</organism>
<keyword evidence="3" id="KW-1185">Reference proteome</keyword>
<gene>
    <name evidence="2" type="ORF">ACED57_08135</name>
</gene>
<dbReference type="RefSeq" id="WP_017091628.1">
    <property type="nucleotide sequence ID" value="NZ_JBGOOL010000017.1"/>
</dbReference>
<reference evidence="2 3" key="1">
    <citation type="submission" date="2024-06" db="EMBL/GenBank/DDBJ databases">
        <authorList>
            <person name="Steensen K."/>
            <person name="Seneca J."/>
            <person name="Bartlau N."/>
            <person name="Yu A.X."/>
            <person name="Polz M.F."/>
        </authorList>
    </citation>
    <scope>NUCLEOTIDE SEQUENCE [LARGE SCALE GENOMIC DNA]</scope>
    <source>
        <strain evidence="2 3">1F9</strain>
    </source>
</reference>
<feature type="chain" id="PRO_5045690148" description="Lipoprotein" evidence="1">
    <location>
        <begin position="20"/>
        <end position="137"/>
    </location>
</feature>
<dbReference type="EMBL" id="JBGOOL010000017">
    <property type="protein sequence ID" value="MEZ8053118.1"/>
    <property type="molecule type" value="Genomic_DNA"/>
</dbReference>
<evidence type="ECO:0000256" key="1">
    <source>
        <dbReference type="SAM" id="SignalP"/>
    </source>
</evidence>
<accession>A0ABV4KN14</accession>
<dbReference type="Proteomes" id="UP001569175">
    <property type="component" value="Unassembled WGS sequence"/>
</dbReference>
<dbReference type="PROSITE" id="PS51257">
    <property type="entry name" value="PROKAR_LIPOPROTEIN"/>
    <property type="match status" value="1"/>
</dbReference>
<evidence type="ECO:0000313" key="3">
    <source>
        <dbReference type="Proteomes" id="UP001569175"/>
    </source>
</evidence>
<feature type="signal peptide" evidence="1">
    <location>
        <begin position="1"/>
        <end position="19"/>
    </location>
</feature>
<comment type="caution">
    <text evidence="2">The sequence shown here is derived from an EMBL/GenBank/DDBJ whole genome shotgun (WGS) entry which is preliminary data.</text>
</comment>
<evidence type="ECO:0008006" key="4">
    <source>
        <dbReference type="Google" id="ProtNLM"/>
    </source>
</evidence>